<accession>A0ABN0MYH8</accession>
<evidence type="ECO:0000313" key="1">
    <source>
        <dbReference type="EMBL" id="EQM62352.1"/>
    </source>
</evidence>
<keyword evidence="2" id="KW-1185">Reference proteome</keyword>
<protein>
    <submittedName>
        <fullName evidence="1">Uncharacterized protein</fullName>
    </submittedName>
</protein>
<dbReference type="EMBL" id="APJW01000003">
    <property type="protein sequence ID" value="EQM62352.1"/>
    <property type="molecule type" value="Genomic_DNA"/>
</dbReference>
<gene>
    <name evidence="1" type="ORF">H359_0926</name>
</gene>
<dbReference type="Proteomes" id="UP000016064">
    <property type="component" value="Unassembled WGS sequence"/>
</dbReference>
<name>A0ABN0MYH8_9CHLA</name>
<reference evidence="1 2" key="1">
    <citation type="submission" date="2013-07" db="EMBL/GenBank/DDBJ databases">
        <title>Isolation of a new Chlamydia species from the feral Sacred Ibis (Threskiornis aethiopicus): Chlamydia ibidis.</title>
        <authorList>
            <person name="Vorimore F."/>
            <person name="Hsia R.-C."/>
            <person name="Huot-Creasy H."/>
            <person name="Bastian S."/>
            <person name="Deruyter L."/>
            <person name="Passet A."/>
            <person name="Sachse K."/>
            <person name="Bavoil P."/>
            <person name="Myers G."/>
            <person name="Laroucau K."/>
        </authorList>
    </citation>
    <scope>NUCLEOTIDE SEQUENCE [LARGE SCALE GENOMIC DNA]</scope>
    <source>
        <strain evidence="1 2">10-1398/6</strain>
    </source>
</reference>
<evidence type="ECO:0000313" key="2">
    <source>
        <dbReference type="Proteomes" id="UP000016064"/>
    </source>
</evidence>
<proteinExistence type="predicted"/>
<comment type="caution">
    <text evidence="1">The sequence shown here is derived from an EMBL/GenBank/DDBJ whole genome shotgun (WGS) entry which is preliminary data.</text>
</comment>
<sequence length="75" mass="9344">MLHHLSSDVGVQKEHLQYRYYVLEDLNFPQYTRSASFYTISKFTKRIQAIEYDFNRENLYENYCFRNFYYQSCEK</sequence>
<organism evidence="1 2">
    <name type="scientific">Chlamydia ibidis 10-1398/6</name>
    <dbReference type="NCBI Taxonomy" id="1046581"/>
    <lineage>
        <taxon>Bacteria</taxon>
        <taxon>Pseudomonadati</taxon>
        <taxon>Chlamydiota</taxon>
        <taxon>Chlamydiia</taxon>
        <taxon>Chlamydiales</taxon>
        <taxon>Chlamydiaceae</taxon>
        <taxon>Chlamydia/Chlamydophila group</taxon>
        <taxon>Chlamydia</taxon>
    </lineage>
</organism>